<protein>
    <submittedName>
        <fullName evidence="1">Uncharacterized protein</fullName>
    </submittedName>
</protein>
<comment type="caution">
    <text evidence="1">The sequence shown here is derived from an EMBL/GenBank/DDBJ whole genome shotgun (WGS) entry which is preliminary data.</text>
</comment>
<evidence type="ECO:0000313" key="1">
    <source>
        <dbReference type="EMBL" id="MPM88267.1"/>
    </source>
</evidence>
<name>A0A645DG72_9ZZZZ</name>
<proteinExistence type="predicted"/>
<dbReference type="AlphaFoldDB" id="A0A645DG72"/>
<reference evidence="1" key="1">
    <citation type="submission" date="2019-08" db="EMBL/GenBank/DDBJ databases">
        <authorList>
            <person name="Kucharzyk K."/>
            <person name="Murdoch R.W."/>
            <person name="Higgins S."/>
            <person name="Loffler F."/>
        </authorList>
    </citation>
    <scope>NUCLEOTIDE SEQUENCE</scope>
</reference>
<dbReference type="EMBL" id="VSSQ01035917">
    <property type="protein sequence ID" value="MPM88267.1"/>
    <property type="molecule type" value="Genomic_DNA"/>
</dbReference>
<accession>A0A645DG72</accession>
<organism evidence="1">
    <name type="scientific">bioreactor metagenome</name>
    <dbReference type="NCBI Taxonomy" id="1076179"/>
    <lineage>
        <taxon>unclassified sequences</taxon>
        <taxon>metagenomes</taxon>
        <taxon>ecological metagenomes</taxon>
    </lineage>
</organism>
<gene>
    <name evidence="1" type="ORF">SDC9_135369</name>
</gene>
<sequence>MESYANSINFYDSNSVKKALGLINLLYEEEFYSKAIEIYSQCVDIDTYFLQGKLALADFTKAPDFLVDQIIEKTYEVAQLLSSNFTIVNQVKTELKDTLDIKELIK</sequence>